<dbReference type="Proteomes" id="UP000179023">
    <property type="component" value="Unassembled WGS sequence"/>
</dbReference>
<evidence type="ECO:0008006" key="3">
    <source>
        <dbReference type="Google" id="ProtNLM"/>
    </source>
</evidence>
<gene>
    <name evidence="1" type="ORF">A3C07_03980</name>
</gene>
<sequence length="67" mass="7301">MVGVMRLEKGLKAGDAVHVKGKTADFEQTVESMQVDHKSVQSAKKGEEIAVKLVEKAKEGDEVYKKG</sequence>
<accession>A0A1G2KGL3</accession>
<name>A0A1G2KGL3_9BACT</name>
<dbReference type="EMBL" id="MHQI01000062">
    <property type="protein sequence ID" value="OGZ98606.1"/>
    <property type="molecule type" value="Genomic_DNA"/>
</dbReference>
<evidence type="ECO:0000313" key="1">
    <source>
        <dbReference type="EMBL" id="OGZ98606.1"/>
    </source>
</evidence>
<dbReference type="AlphaFoldDB" id="A0A1G2KGL3"/>
<dbReference type="SUPFAM" id="SSF50447">
    <property type="entry name" value="Translation proteins"/>
    <property type="match status" value="1"/>
</dbReference>
<reference evidence="1 2" key="1">
    <citation type="journal article" date="2016" name="Nat. Commun.">
        <title>Thousands of microbial genomes shed light on interconnected biogeochemical processes in an aquifer system.</title>
        <authorList>
            <person name="Anantharaman K."/>
            <person name="Brown C.T."/>
            <person name="Hug L.A."/>
            <person name="Sharon I."/>
            <person name="Castelle C.J."/>
            <person name="Probst A.J."/>
            <person name="Thomas B.C."/>
            <person name="Singh A."/>
            <person name="Wilkins M.J."/>
            <person name="Karaoz U."/>
            <person name="Brodie E.L."/>
            <person name="Williams K.H."/>
            <person name="Hubbard S.S."/>
            <person name="Banfield J.F."/>
        </authorList>
    </citation>
    <scope>NUCLEOTIDE SEQUENCE [LARGE SCALE GENOMIC DNA]</scope>
</reference>
<organism evidence="1 2">
    <name type="scientific">Candidatus Sungbacteria bacterium RIFCSPHIGHO2_02_FULL_47_11</name>
    <dbReference type="NCBI Taxonomy" id="1802270"/>
    <lineage>
        <taxon>Bacteria</taxon>
        <taxon>Candidatus Sungiibacteriota</taxon>
    </lineage>
</organism>
<evidence type="ECO:0000313" key="2">
    <source>
        <dbReference type="Proteomes" id="UP000179023"/>
    </source>
</evidence>
<dbReference type="InterPro" id="IPR009000">
    <property type="entry name" value="Transl_B-barrel_sf"/>
</dbReference>
<protein>
    <recommendedName>
        <fullName evidence="3">Translation elongation factor-like protein</fullName>
    </recommendedName>
</protein>
<dbReference type="STRING" id="1802270.A3C07_03980"/>
<comment type="caution">
    <text evidence="1">The sequence shown here is derived from an EMBL/GenBank/DDBJ whole genome shotgun (WGS) entry which is preliminary data.</text>
</comment>
<dbReference type="Gene3D" id="2.40.30.10">
    <property type="entry name" value="Translation factors"/>
    <property type="match status" value="1"/>
</dbReference>
<proteinExistence type="predicted"/>